<gene>
    <name evidence="1" type="ORF">SEVIR_5G430050v2</name>
</gene>
<dbReference type="Proteomes" id="UP000298652">
    <property type="component" value="Chromosome 5"/>
</dbReference>
<evidence type="ECO:0000313" key="1">
    <source>
        <dbReference type="EMBL" id="TKW18428.1"/>
    </source>
</evidence>
<sequence>MGELGRISSSGGAGPLVSWHLWKELNSRAFRGTEATVQQLRIMIKLVGEMWISAGATHLGCLFSE</sequence>
<name>A0A4U6UQ28_SETVI</name>
<organism evidence="1 2">
    <name type="scientific">Setaria viridis</name>
    <name type="common">Green bristlegrass</name>
    <name type="synonym">Setaria italica subsp. viridis</name>
    <dbReference type="NCBI Taxonomy" id="4556"/>
    <lineage>
        <taxon>Eukaryota</taxon>
        <taxon>Viridiplantae</taxon>
        <taxon>Streptophyta</taxon>
        <taxon>Embryophyta</taxon>
        <taxon>Tracheophyta</taxon>
        <taxon>Spermatophyta</taxon>
        <taxon>Magnoliopsida</taxon>
        <taxon>Liliopsida</taxon>
        <taxon>Poales</taxon>
        <taxon>Poaceae</taxon>
        <taxon>PACMAD clade</taxon>
        <taxon>Panicoideae</taxon>
        <taxon>Panicodae</taxon>
        <taxon>Paniceae</taxon>
        <taxon>Cenchrinae</taxon>
        <taxon>Setaria</taxon>
    </lineage>
</organism>
<proteinExistence type="predicted"/>
<reference evidence="1" key="1">
    <citation type="submission" date="2019-03" db="EMBL/GenBank/DDBJ databases">
        <title>WGS assembly of Setaria viridis.</title>
        <authorList>
            <person name="Huang P."/>
            <person name="Jenkins J."/>
            <person name="Grimwood J."/>
            <person name="Barry K."/>
            <person name="Healey A."/>
            <person name="Mamidi S."/>
            <person name="Sreedasyam A."/>
            <person name="Shu S."/>
            <person name="Feldman M."/>
            <person name="Wu J."/>
            <person name="Yu Y."/>
            <person name="Chen C."/>
            <person name="Johnson J."/>
            <person name="Rokhsar D."/>
            <person name="Baxter I."/>
            <person name="Schmutz J."/>
            <person name="Brutnell T."/>
            <person name="Kellogg E."/>
        </authorList>
    </citation>
    <scope>NUCLEOTIDE SEQUENCE [LARGE SCALE GENOMIC DNA]</scope>
</reference>
<keyword evidence="2" id="KW-1185">Reference proteome</keyword>
<accession>A0A4U6UQ28</accession>
<evidence type="ECO:0000313" key="2">
    <source>
        <dbReference type="Proteomes" id="UP000298652"/>
    </source>
</evidence>
<dbReference type="Gramene" id="TKW18428">
    <property type="protein sequence ID" value="TKW18428"/>
    <property type="gene ID" value="SEVIR_5G430050v2"/>
</dbReference>
<dbReference type="EMBL" id="CM016556">
    <property type="protein sequence ID" value="TKW18428.1"/>
    <property type="molecule type" value="Genomic_DNA"/>
</dbReference>
<dbReference type="AlphaFoldDB" id="A0A4U6UQ28"/>
<protein>
    <submittedName>
        <fullName evidence="1">Uncharacterized protein</fullName>
    </submittedName>
</protein>